<keyword evidence="4" id="KW-1185">Reference proteome</keyword>
<dbReference type="STRING" id="200361.A0A453B4U5"/>
<dbReference type="SUPFAM" id="SSF100950">
    <property type="entry name" value="NagB/RpiA/CoA transferase-like"/>
    <property type="match status" value="1"/>
</dbReference>
<reference evidence="4" key="2">
    <citation type="journal article" date="2017" name="Nat. Plants">
        <title>The Aegilops tauschii genome reveals multiple impacts of transposons.</title>
        <authorList>
            <person name="Zhao G."/>
            <person name="Zou C."/>
            <person name="Li K."/>
            <person name="Wang K."/>
            <person name="Li T."/>
            <person name="Gao L."/>
            <person name="Zhang X."/>
            <person name="Wang H."/>
            <person name="Yang Z."/>
            <person name="Liu X."/>
            <person name="Jiang W."/>
            <person name="Mao L."/>
            <person name="Kong X."/>
            <person name="Jiao Y."/>
            <person name="Jia J."/>
        </authorList>
    </citation>
    <scope>NUCLEOTIDE SEQUENCE [LARGE SCALE GENOMIC DNA]</scope>
    <source>
        <strain evidence="4">cv. AL8/78</strain>
    </source>
</reference>
<dbReference type="InterPro" id="IPR039104">
    <property type="entry name" value="6PGL"/>
</dbReference>
<dbReference type="EnsemblPlants" id="AET2Gv20365200.1">
    <property type="protein sequence ID" value="AET2Gv20365200.1"/>
    <property type="gene ID" value="AET2Gv20365200"/>
</dbReference>
<dbReference type="Gene3D" id="3.40.50.1360">
    <property type="match status" value="1"/>
</dbReference>
<organism evidence="3 4">
    <name type="scientific">Aegilops tauschii subsp. strangulata</name>
    <name type="common">Goatgrass</name>
    <dbReference type="NCBI Taxonomy" id="200361"/>
    <lineage>
        <taxon>Eukaryota</taxon>
        <taxon>Viridiplantae</taxon>
        <taxon>Streptophyta</taxon>
        <taxon>Embryophyta</taxon>
        <taxon>Tracheophyta</taxon>
        <taxon>Spermatophyta</taxon>
        <taxon>Magnoliopsida</taxon>
        <taxon>Liliopsida</taxon>
        <taxon>Poales</taxon>
        <taxon>Poaceae</taxon>
        <taxon>BOP clade</taxon>
        <taxon>Pooideae</taxon>
        <taxon>Triticodae</taxon>
        <taxon>Triticeae</taxon>
        <taxon>Triticinae</taxon>
        <taxon>Aegilops</taxon>
    </lineage>
</organism>
<dbReference type="InterPro" id="IPR037171">
    <property type="entry name" value="NagB/RpiA_transferase-like"/>
</dbReference>
<reference evidence="3" key="3">
    <citation type="journal article" date="2017" name="Nature">
        <title>Genome sequence of the progenitor of the wheat D genome Aegilops tauschii.</title>
        <authorList>
            <person name="Luo M.C."/>
            <person name="Gu Y.Q."/>
            <person name="Puiu D."/>
            <person name="Wang H."/>
            <person name="Twardziok S.O."/>
            <person name="Deal K.R."/>
            <person name="Huo N."/>
            <person name="Zhu T."/>
            <person name="Wang L."/>
            <person name="Wang Y."/>
            <person name="McGuire P.E."/>
            <person name="Liu S."/>
            <person name="Long H."/>
            <person name="Ramasamy R.K."/>
            <person name="Rodriguez J.C."/>
            <person name="Van S.L."/>
            <person name="Yuan L."/>
            <person name="Wang Z."/>
            <person name="Xia Z."/>
            <person name="Xiao L."/>
            <person name="Anderson O.D."/>
            <person name="Ouyang S."/>
            <person name="Liang Y."/>
            <person name="Zimin A.V."/>
            <person name="Pertea G."/>
            <person name="Qi P."/>
            <person name="Bennetzen J.L."/>
            <person name="Dai X."/>
            <person name="Dawson M.W."/>
            <person name="Muller H.G."/>
            <person name="Kugler K."/>
            <person name="Rivarola-Duarte L."/>
            <person name="Spannagl M."/>
            <person name="Mayer K.F.X."/>
            <person name="Lu F.H."/>
            <person name="Bevan M.W."/>
            <person name="Leroy P."/>
            <person name="Li P."/>
            <person name="You F.M."/>
            <person name="Sun Q."/>
            <person name="Liu Z."/>
            <person name="Lyons E."/>
            <person name="Wicker T."/>
            <person name="Salzberg S.L."/>
            <person name="Devos K.M."/>
            <person name="Dvorak J."/>
        </authorList>
    </citation>
    <scope>NUCLEOTIDE SEQUENCE [LARGE SCALE GENOMIC DNA]</scope>
    <source>
        <strain evidence="3">cv. AL8/78</strain>
    </source>
</reference>
<sequence length="120" mass="12782">MASDGHVASLFPNHQALELKDDWVTYITDSPQPPPERITFTLPVTNSASNIAILATGVGKANAVHLAVSDSSDGPDAPVSLRATMVQPTHGKPVWFLDKAATSSLEALSDGAYEQQHRAY</sequence>
<dbReference type="Proteomes" id="UP000015105">
    <property type="component" value="Chromosome 2D"/>
</dbReference>
<dbReference type="InterPro" id="IPR006148">
    <property type="entry name" value="Glc/Gal-6P_isomerase"/>
</dbReference>
<evidence type="ECO:0000313" key="3">
    <source>
        <dbReference type="EnsemblPlants" id="AET2Gv20365200.1"/>
    </source>
</evidence>
<dbReference type="Pfam" id="PF01182">
    <property type="entry name" value="Glucosamine_iso"/>
    <property type="match status" value="1"/>
</dbReference>
<reference evidence="3" key="4">
    <citation type="submission" date="2019-03" db="UniProtKB">
        <authorList>
            <consortium name="EnsemblPlants"/>
        </authorList>
    </citation>
    <scope>IDENTIFICATION</scope>
</reference>
<evidence type="ECO:0000313" key="4">
    <source>
        <dbReference type="Proteomes" id="UP000015105"/>
    </source>
</evidence>
<comment type="pathway">
    <text evidence="1">Carbohydrate degradation; pentose phosphate pathway.</text>
</comment>
<reference evidence="4" key="1">
    <citation type="journal article" date="2014" name="Science">
        <title>Ancient hybridizations among the ancestral genomes of bread wheat.</title>
        <authorList>
            <consortium name="International Wheat Genome Sequencing Consortium,"/>
            <person name="Marcussen T."/>
            <person name="Sandve S.R."/>
            <person name="Heier L."/>
            <person name="Spannagl M."/>
            <person name="Pfeifer M."/>
            <person name="Jakobsen K.S."/>
            <person name="Wulff B.B."/>
            <person name="Steuernagel B."/>
            <person name="Mayer K.F."/>
            <person name="Olsen O.A."/>
        </authorList>
    </citation>
    <scope>NUCLEOTIDE SEQUENCE [LARGE SCALE GENOMIC DNA]</scope>
    <source>
        <strain evidence="4">cv. AL8/78</strain>
    </source>
</reference>
<name>A0A453B4U5_AEGTS</name>
<dbReference type="PANTHER" id="PTHR11054:SF8">
    <property type="entry name" value="6-PHOSPHOGLUCONOLACTONASE 2-RELATED"/>
    <property type="match status" value="1"/>
</dbReference>
<protein>
    <recommendedName>
        <fullName evidence="2">Glucosamine/galactosamine-6-phosphate isomerase domain-containing protein</fullName>
    </recommendedName>
</protein>
<dbReference type="AlphaFoldDB" id="A0A453B4U5"/>
<evidence type="ECO:0000259" key="2">
    <source>
        <dbReference type="Pfam" id="PF01182"/>
    </source>
</evidence>
<dbReference type="PANTHER" id="PTHR11054">
    <property type="entry name" value="6-PHOSPHOGLUCONOLACTONASE"/>
    <property type="match status" value="1"/>
</dbReference>
<dbReference type="Gramene" id="AET2Gv20365200.1">
    <property type="protein sequence ID" value="AET2Gv20365200.1"/>
    <property type="gene ID" value="AET2Gv20365200"/>
</dbReference>
<accession>A0A453B4U5</accession>
<dbReference type="UniPathway" id="UPA00115"/>
<dbReference type="GO" id="GO:0005975">
    <property type="term" value="P:carbohydrate metabolic process"/>
    <property type="evidence" value="ECO:0007669"/>
    <property type="project" value="InterPro"/>
</dbReference>
<evidence type="ECO:0000256" key="1">
    <source>
        <dbReference type="ARBA" id="ARBA00004959"/>
    </source>
</evidence>
<proteinExistence type="predicted"/>
<reference evidence="3" key="5">
    <citation type="journal article" date="2021" name="G3 (Bethesda)">
        <title>Aegilops tauschii genome assembly Aet v5.0 features greater sequence contiguity and improved annotation.</title>
        <authorList>
            <person name="Wang L."/>
            <person name="Zhu T."/>
            <person name="Rodriguez J.C."/>
            <person name="Deal K.R."/>
            <person name="Dubcovsky J."/>
            <person name="McGuire P.E."/>
            <person name="Lux T."/>
            <person name="Spannagl M."/>
            <person name="Mayer K.F.X."/>
            <person name="Baldrich P."/>
            <person name="Meyers B.C."/>
            <person name="Huo N."/>
            <person name="Gu Y.Q."/>
            <person name="Zhou H."/>
            <person name="Devos K.M."/>
            <person name="Bennetzen J.L."/>
            <person name="Unver T."/>
            <person name="Budak H."/>
            <person name="Gulick P.J."/>
            <person name="Galiba G."/>
            <person name="Kalapos B."/>
            <person name="Nelson D.R."/>
            <person name="Li P."/>
            <person name="You F.M."/>
            <person name="Luo M.C."/>
            <person name="Dvorak J."/>
        </authorList>
    </citation>
    <scope>NUCLEOTIDE SEQUENCE [LARGE SCALE GENOMIC DNA]</scope>
    <source>
        <strain evidence="3">cv. AL8/78</strain>
    </source>
</reference>
<feature type="domain" description="Glucosamine/galactosamine-6-phosphate isomerase" evidence="2">
    <location>
        <begin position="3"/>
        <end position="95"/>
    </location>
</feature>
<dbReference type="GO" id="GO:0006098">
    <property type="term" value="P:pentose-phosphate shunt"/>
    <property type="evidence" value="ECO:0007669"/>
    <property type="project" value="UniProtKB-UniPathway"/>
</dbReference>